<sequence>MVTERRRSSALEIVLTTFALIVLGAWFVAMCLYGPFLALVGPDCDADRGLACTVAGGWLMISLPAVSTLIALIVALFGFRYRGWGRAGVIGAAYLVPPLGLAIAIQMAGGAF</sequence>
<name>A0A1M7MIP3_9ACTN</name>
<dbReference type="Proteomes" id="UP000184440">
    <property type="component" value="Unassembled WGS sequence"/>
</dbReference>
<proteinExistence type="predicted"/>
<feature type="transmembrane region" description="Helical" evidence="1">
    <location>
        <begin position="12"/>
        <end position="36"/>
    </location>
</feature>
<feature type="transmembrane region" description="Helical" evidence="1">
    <location>
        <begin position="56"/>
        <end position="77"/>
    </location>
</feature>
<dbReference type="AlphaFoldDB" id="A0A1M7MIP3"/>
<reference evidence="2 3" key="1">
    <citation type="submission" date="2016-11" db="EMBL/GenBank/DDBJ databases">
        <authorList>
            <person name="Jaros S."/>
            <person name="Januszkiewicz K."/>
            <person name="Wedrychowicz H."/>
        </authorList>
    </citation>
    <scope>NUCLEOTIDE SEQUENCE [LARGE SCALE GENOMIC DNA]</scope>
    <source>
        <strain evidence="2 3">DSM 46144</strain>
    </source>
</reference>
<gene>
    <name evidence="2" type="ORF">SAMN05443668_102138</name>
</gene>
<dbReference type="EMBL" id="FRCS01000002">
    <property type="protein sequence ID" value="SHM90703.1"/>
    <property type="molecule type" value="Genomic_DNA"/>
</dbReference>
<evidence type="ECO:0000313" key="2">
    <source>
        <dbReference type="EMBL" id="SHM90703.1"/>
    </source>
</evidence>
<dbReference type="STRING" id="134849.SAMN05443668_102138"/>
<keyword evidence="1" id="KW-1133">Transmembrane helix</keyword>
<keyword evidence="1" id="KW-0472">Membrane</keyword>
<accession>A0A1M7MIP3</accession>
<evidence type="ECO:0000256" key="1">
    <source>
        <dbReference type="SAM" id="Phobius"/>
    </source>
</evidence>
<protein>
    <submittedName>
        <fullName evidence="2">Uncharacterized protein</fullName>
    </submittedName>
</protein>
<keyword evidence="1" id="KW-0812">Transmembrane</keyword>
<evidence type="ECO:0000313" key="3">
    <source>
        <dbReference type="Proteomes" id="UP000184440"/>
    </source>
</evidence>
<dbReference type="RefSeq" id="WP_073253326.1">
    <property type="nucleotide sequence ID" value="NZ_FRCS01000002.1"/>
</dbReference>
<keyword evidence="3" id="KW-1185">Reference proteome</keyword>
<organism evidence="2 3">
    <name type="scientific">Cryptosporangium aurantiacum</name>
    <dbReference type="NCBI Taxonomy" id="134849"/>
    <lineage>
        <taxon>Bacteria</taxon>
        <taxon>Bacillati</taxon>
        <taxon>Actinomycetota</taxon>
        <taxon>Actinomycetes</taxon>
        <taxon>Cryptosporangiales</taxon>
        <taxon>Cryptosporangiaceae</taxon>
        <taxon>Cryptosporangium</taxon>
    </lineage>
</organism>
<feature type="transmembrane region" description="Helical" evidence="1">
    <location>
        <begin position="89"/>
        <end position="109"/>
    </location>
</feature>